<dbReference type="Pfam" id="PF08279">
    <property type="entry name" value="HTH_11"/>
    <property type="match status" value="1"/>
</dbReference>
<protein>
    <submittedName>
        <fullName evidence="2">Helix-turn-helix domain-containing protein</fullName>
    </submittedName>
</protein>
<gene>
    <name evidence="2" type="ORF">HXM80_00030</name>
</gene>
<dbReference type="InterPro" id="IPR013196">
    <property type="entry name" value="HTH_11"/>
</dbReference>
<proteinExistence type="predicted"/>
<evidence type="ECO:0000259" key="1">
    <source>
        <dbReference type="Pfam" id="PF08279"/>
    </source>
</evidence>
<dbReference type="AlphaFoldDB" id="A0A930DF62"/>
<dbReference type="InterPro" id="IPR036388">
    <property type="entry name" value="WH-like_DNA-bd_sf"/>
</dbReference>
<name>A0A930DF62_NEISI</name>
<sequence>MSVTTLTKPRNRRQEIWNCLRGNKDRFLTLSEIAEACQLSGNTVYGYLKSLNKGGFVSVQKKAGTGSPYGYRLERDTGMDAPRLSDDGQPLKCPVTEALWRTMRILKTFDLDGLTAHVNMTHPVSRSMVRVYAQHLEKAGYLKNTGNARKKSFVLLKNTGSKAPQLLAVREVYDPNINEIVLREVPDYE</sequence>
<dbReference type="EMBL" id="JABZQQ010000001">
    <property type="protein sequence ID" value="MBF1264099.1"/>
    <property type="molecule type" value="Genomic_DNA"/>
</dbReference>
<dbReference type="Proteomes" id="UP000780345">
    <property type="component" value="Unassembled WGS sequence"/>
</dbReference>
<comment type="caution">
    <text evidence="2">The sequence shown here is derived from an EMBL/GenBank/DDBJ whole genome shotgun (WGS) entry which is preliminary data.</text>
</comment>
<feature type="domain" description="Helix-turn-helix type 11" evidence="1">
    <location>
        <begin position="12"/>
        <end position="71"/>
    </location>
</feature>
<evidence type="ECO:0000313" key="2">
    <source>
        <dbReference type="EMBL" id="MBF1264099.1"/>
    </source>
</evidence>
<dbReference type="Gene3D" id="1.10.10.10">
    <property type="entry name" value="Winged helix-like DNA-binding domain superfamily/Winged helix DNA-binding domain"/>
    <property type="match status" value="1"/>
</dbReference>
<organism evidence="2 3">
    <name type="scientific">Neisseria sicca</name>
    <dbReference type="NCBI Taxonomy" id="490"/>
    <lineage>
        <taxon>Bacteria</taxon>
        <taxon>Pseudomonadati</taxon>
        <taxon>Pseudomonadota</taxon>
        <taxon>Betaproteobacteria</taxon>
        <taxon>Neisseriales</taxon>
        <taxon>Neisseriaceae</taxon>
        <taxon>Neisseria</taxon>
    </lineage>
</organism>
<evidence type="ECO:0000313" key="3">
    <source>
        <dbReference type="Proteomes" id="UP000780345"/>
    </source>
</evidence>
<reference evidence="2" key="1">
    <citation type="submission" date="2020-04" db="EMBL/GenBank/DDBJ databases">
        <title>Deep metagenomics examines the oral microbiome during advanced dental caries in children, revealing novel taxa and co-occurrences with host molecules.</title>
        <authorList>
            <person name="Baker J.L."/>
            <person name="Morton J.T."/>
            <person name="Dinis M."/>
            <person name="Alvarez R."/>
            <person name="Tran N.C."/>
            <person name="Knight R."/>
            <person name="Edlund A."/>
        </authorList>
    </citation>
    <scope>NUCLEOTIDE SEQUENCE</scope>
    <source>
        <strain evidence="2">JCVI_32_bin.62</strain>
    </source>
</reference>
<dbReference type="InterPro" id="IPR036390">
    <property type="entry name" value="WH_DNA-bd_sf"/>
</dbReference>
<accession>A0A930DF62</accession>
<dbReference type="SUPFAM" id="SSF46785">
    <property type="entry name" value="Winged helix' DNA-binding domain"/>
    <property type="match status" value="1"/>
</dbReference>